<accession>A0AA37V9U3</accession>
<dbReference type="SUPFAM" id="SSF48452">
    <property type="entry name" value="TPR-like"/>
    <property type="match status" value="1"/>
</dbReference>
<protein>
    <recommendedName>
        <fullName evidence="3">Tetratricopeptide repeat protein</fullName>
    </recommendedName>
</protein>
<dbReference type="Gene3D" id="1.25.40.10">
    <property type="entry name" value="Tetratricopeptide repeat domain"/>
    <property type="match status" value="1"/>
</dbReference>
<comment type="caution">
    <text evidence="1">The sequence shown here is derived from an EMBL/GenBank/DDBJ whole genome shotgun (WGS) entry which is preliminary data.</text>
</comment>
<reference evidence="1" key="1">
    <citation type="submission" date="2022-08" db="EMBL/GenBank/DDBJ databases">
        <title>Draft genome sequencing of Roseisolibacter agri AW1220.</title>
        <authorList>
            <person name="Tobiishi Y."/>
            <person name="Tonouchi A."/>
        </authorList>
    </citation>
    <scope>NUCLEOTIDE SEQUENCE</scope>
    <source>
        <strain evidence="1">AW1220</strain>
    </source>
</reference>
<dbReference type="Proteomes" id="UP001161325">
    <property type="component" value="Unassembled WGS sequence"/>
</dbReference>
<evidence type="ECO:0000313" key="2">
    <source>
        <dbReference type="Proteomes" id="UP001161325"/>
    </source>
</evidence>
<proteinExistence type="predicted"/>
<evidence type="ECO:0000313" key="1">
    <source>
        <dbReference type="EMBL" id="GLC24763.1"/>
    </source>
</evidence>
<organism evidence="1 2">
    <name type="scientific">Roseisolibacter agri</name>
    <dbReference type="NCBI Taxonomy" id="2014610"/>
    <lineage>
        <taxon>Bacteria</taxon>
        <taxon>Pseudomonadati</taxon>
        <taxon>Gemmatimonadota</taxon>
        <taxon>Gemmatimonadia</taxon>
        <taxon>Gemmatimonadales</taxon>
        <taxon>Gemmatimonadaceae</taxon>
        <taxon>Roseisolibacter</taxon>
    </lineage>
</organism>
<sequence>MMPHAPLLSDVDEREAVRRLQLLDPCSAWRADLADAGLPEPMDEALADQWLLWLQIATVFDRLRALPVRARAAYARSTGALWETAERVTGASRFAKVGEVMATWRGAAPELAGFRELLWAVEQGEAEGALRVSYNCLMSLTSNLRERDIRRGYADAHQGRVLRTAGLNNHAQHAFEHAERIASHAGDDWLRVRVRLGLGALQHTRGNYPLAREIFGDALRFAHPHTDLVCGAHLGLVTVARAAKDYSMALEHGWHALQCSRGIPAAEVEALTILAGLSLEVGEFAATLSSCQLAMSKSPGSRMRAELVRYIVHASLGIGDESAIHAHLPALVSSVERTPNPWQEAQGRRVLAEVFARLGDRDTAIRYLQQTREIASVHGYNELLYIADEALSHDSQTVASRFAANEGRVRAEHAVVLNEESQTVLDRLACLAAG</sequence>
<evidence type="ECO:0008006" key="3">
    <source>
        <dbReference type="Google" id="ProtNLM"/>
    </source>
</evidence>
<name>A0AA37V9U3_9BACT</name>
<dbReference type="AlphaFoldDB" id="A0AA37V9U3"/>
<dbReference type="EMBL" id="BRXS01000002">
    <property type="protein sequence ID" value="GLC24763.1"/>
    <property type="molecule type" value="Genomic_DNA"/>
</dbReference>
<dbReference type="InterPro" id="IPR011990">
    <property type="entry name" value="TPR-like_helical_dom_sf"/>
</dbReference>
<keyword evidence="2" id="KW-1185">Reference proteome</keyword>
<gene>
    <name evidence="1" type="ORF">rosag_12760</name>
</gene>
<dbReference type="RefSeq" id="WP_284349208.1">
    <property type="nucleotide sequence ID" value="NZ_BRXS01000002.1"/>
</dbReference>